<proteinExistence type="predicted"/>
<dbReference type="RefSeq" id="WP_090165863.1">
    <property type="nucleotide sequence ID" value="NZ_FOFB01000004.1"/>
</dbReference>
<dbReference type="InterPro" id="IPR021729">
    <property type="entry name" value="DUF3298"/>
</dbReference>
<dbReference type="Proteomes" id="UP000199021">
    <property type="component" value="Unassembled WGS sequence"/>
</dbReference>
<dbReference type="Gene3D" id="3.90.640.20">
    <property type="entry name" value="Heat-shock cognate protein, ATPase"/>
    <property type="match status" value="1"/>
</dbReference>
<reference evidence="4" key="1">
    <citation type="submission" date="2016-10" db="EMBL/GenBank/DDBJ databases">
        <authorList>
            <person name="Varghese N."/>
            <person name="Submissions S."/>
        </authorList>
    </citation>
    <scope>NUCLEOTIDE SEQUENCE [LARGE SCALE GENOMIC DNA]</scope>
    <source>
        <strain evidence="4">DSM 24740</strain>
    </source>
</reference>
<keyword evidence="4" id="KW-1185">Reference proteome</keyword>
<sequence>MKYLTLLVVCCFACQSSESTDSKAIPTLLPEEKMRAENEQAPPQHEFLTAIFMADSLALMPGQEESPMAFYEVSSFEANFENDQLNAIINTALGRAIVGEDAPMRVTDLRRTIQAFVKSRIKAYGQQEVEPDLVKDMPSAYEQDHRFTTAVTHQNDRILTLATNHYYFTGGAHGNYYTVLQSFDLKEGKEIHFTDLFRPDAKDQLTEVLSQWSEFKSEDIYPTENVGFTAEGLVFNYPPYEIGSYADGEIEIVLPYDVARDYLSDNARSLLGI</sequence>
<accession>A0A1H9C271</accession>
<dbReference type="EMBL" id="FOFB01000004">
    <property type="protein sequence ID" value="SEP95375.1"/>
    <property type="molecule type" value="Genomic_DNA"/>
</dbReference>
<dbReference type="InterPro" id="IPR037126">
    <property type="entry name" value="PdaC/RsiV-like_sf"/>
</dbReference>
<evidence type="ECO:0000313" key="4">
    <source>
        <dbReference type="Proteomes" id="UP000199021"/>
    </source>
</evidence>
<protein>
    <recommendedName>
        <fullName evidence="5">DUF3298 domain-containing protein</fullName>
    </recommendedName>
</protein>
<dbReference type="OrthoDB" id="594879at2"/>
<name>A0A1H9C271_9BACT</name>
<dbReference type="STRING" id="478744.SAMN05444359_10443"/>
<gene>
    <name evidence="3" type="ORF">SAMN05444359_10443</name>
</gene>
<organism evidence="3 4">
    <name type="scientific">Neolewinella agarilytica</name>
    <dbReference type="NCBI Taxonomy" id="478744"/>
    <lineage>
        <taxon>Bacteria</taxon>
        <taxon>Pseudomonadati</taxon>
        <taxon>Bacteroidota</taxon>
        <taxon>Saprospiria</taxon>
        <taxon>Saprospirales</taxon>
        <taxon>Lewinellaceae</taxon>
        <taxon>Neolewinella</taxon>
    </lineage>
</organism>
<dbReference type="Pfam" id="PF11738">
    <property type="entry name" value="DUF3298"/>
    <property type="match status" value="1"/>
</dbReference>
<dbReference type="InterPro" id="IPR025303">
    <property type="entry name" value="PdaC"/>
</dbReference>
<evidence type="ECO:0000313" key="3">
    <source>
        <dbReference type="EMBL" id="SEP95375.1"/>
    </source>
</evidence>
<evidence type="ECO:0000259" key="1">
    <source>
        <dbReference type="Pfam" id="PF11738"/>
    </source>
</evidence>
<evidence type="ECO:0000259" key="2">
    <source>
        <dbReference type="Pfam" id="PF13739"/>
    </source>
</evidence>
<evidence type="ECO:0008006" key="5">
    <source>
        <dbReference type="Google" id="ProtNLM"/>
    </source>
</evidence>
<dbReference type="Gene3D" id="3.30.565.40">
    <property type="entry name" value="Fervidobacterium nodosum Rt17-B1 like"/>
    <property type="match status" value="1"/>
</dbReference>
<feature type="domain" description="Deacetylase PdaC" evidence="2">
    <location>
        <begin position="80"/>
        <end position="176"/>
    </location>
</feature>
<dbReference type="AlphaFoldDB" id="A0A1H9C271"/>
<dbReference type="InParanoid" id="A0A1H9C271"/>
<dbReference type="Pfam" id="PF13739">
    <property type="entry name" value="PdaC"/>
    <property type="match status" value="1"/>
</dbReference>
<feature type="domain" description="DUF3298" evidence="1">
    <location>
        <begin position="195"/>
        <end position="257"/>
    </location>
</feature>